<dbReference type="PANTHER" id="PTHR13722:SF0">
    <property type="entry name" value="ATP SYNTHASE PROTEIN 8"/>
    <property type="match status" value="1"/>
</dbReference>
<comment type="subcellular location">
    <subcellularLocation>
        <location evidence="1 13">Mitochondrion membrane</location>
        <topology evidence="1 13">Single-pass membrane protein</topology>
    </subcellularLocation>
</comment>
<keyword evidence="3 13" id="KW-0813">Transport</keyword>
<keyword evidence="11 14" id="KW-0472">Membrane</keyword>
<evidence type="ECO:0000256" key="13">
    <source>
        <dbReference type="RuleBase" id="RU003661"/>
    </source>
</evidence>
<dbReference type="PANTHER" id="PTHR13722">
    <property type="entry name" value="ATP SYNTHASE PROTEIN 8"/>
    <property type="match status" value="1"/>
</dbReference>
<evidence type="ECO:0000256" key="8">
    <source>
        <dbReference type="ARBA" id="ARBA00022990"/>
    </source>
</evidence>
<dbReference type="EMBL" id="KJ944232">
    <property type="protein sequence ID" value="AII98922.1"/>
    <property type="molecule type" value="Genomic_DNA"/>
</dbReference>
<keyword evidence="5 13" id="KW-0812">Transmembrane</keyword>
<dbReference type="GO" id="GO:0045259">
    <property type="term" value="C:proton-transporting ATP synthase complex"/>
    <property type="evidence" value="ECO:0007669"/>
    <property type="project" value="UniProtKB-KW"/>
</dbReference>
<keyword evidence="8" id="KW-0007">Acetylation</keyword>
<evidence type="ECO:0000256" key="12">
    <source>
        <dbReference type="ARBA" id="ARBA00023310"/>
    </source>
</evidence>
<keyword evidence="4 13" id="KW-0138">CF(0)</keyword>
<evidence type="ECO:0000313" key="18">
    <source>
        <dbReference type="EMBL" id="AII99024.1"/>
    </source>
</evidence>
<dbReference type="GO" id="GO:0015078">
    <property type="term" value="F:proton transmembrane transporter activity"/>
    <property type="evidence" value="ECO:0007669"/>
    <property type="project" value="InterPro"/>
</dbReference>
<dbReference type="CTD" id="4509"/>
<dbReference type="Pfam" id="PF00895">
    <property type="entry name" value="ATP-synt_8"/>
    <property type="match status" value="1"/>
</dbReference>
<keyword evidence="7 14" id="KW-1133">Transmembrane helix</keyword>
<evidence type="ECO:0000256" key="7">
    <source>
        <dbReference type="ARBA" id="ARBA00022989"/>
    </source>
</evidence>
<dbReference type="RefSeq" id="YP_009114618.1">
    <property type="nucleotide sequence ID" value="NC_026085.1"/>
</dbReference>
<organism evidence="15">
    <name type="scientific">Varecia variegata</name>
    <name type="common">Black-and-white ruffed lemur</name>
    <name type="synonym">Lemur macaco variegatus</name>
    <dbReference type="NCBI Taxonomy" id="9455"/>
    <lineage>
        <taxon>Eukaryota</taxon>
        <taxon>Metazoa</taxon>
        <taxon>Chordata</taxon>
        <taxon>Craniata</taxon>
        <taxon>Vertebrata</taxon>
        <taxon>Euteleostomi</taxon>
        <taxon>Mammalia</taxon>
        <taxon>Eutheria</taxon>
        <taxon>Euarchontoglires</taxon>
        <taxon>Primates</taxon>
        <taxon>Strepsirrhini</taxon>
        <taxon>Lemuriformes</taxon>
        <taxon>Lemuridae</taxon>
        <taxon>Varecia</taxon>
    </lineage>
</organism>
<evidence type="ECO:0000256" key="9">
    <source>
        <dbReference type="ARBA" id="ARBA00023065"/>
    </source>
</evidence>
<name>A0A0A7DE13_VARVI</name>
<evidence type="ECO:0000256" key="4">
    <source>
        <dbReference type="ARBA" id="ARBA00022547"/>
    </source>
</evidence>
<dbReference type="GO" id="GO:0031966">
    <property type="term" value="C:mitochondrial membrane"/>
    <property type="evidence" value="ECO:0007669"/>
    <property type="project" value="UniProtKB-SubCell"/>
</dbReference>
<accession>A0A0A7DE13</accession>
<dbReference type="InterPro" id="IPR001421">
    <property type="entry name" value="ATP8_metazoa"/>
</dbReference>
<dbReference type="EMBL" id="KJ944206">
    <property type="protein sequence ID" value="AII98588.1"/>
    <property type="molecule type" value="Genomic_DNA"/>
</dbReference>
<evidence type="ECO:0000256" key="2">
    <source>
        <dbReference type="ARBA" id="ARBA00008892"/>
    </source>
</evidence>
<feature type="transmembrane region" description="Helical" evidence="14">
    <location>
        <begin position="6"/>
        <end position="26"/>
    </location>
</feature>
<evidence type="ECO:0000313" key="15">
    <source>
        <dbReference type="EMBL" id="AII98201.1"/>
    </source>
</evidence>
<geneLocation type="mitochondrion" evidence="15"/>
<dbReference type="EMBL" id="KJ944176">
    <property type="protein sequence ID" value="AII98201.1"/>
    <property type="molecule type" value="Genomic_DNA"/>
</dbReference>
<gene>
    <name evidence="15" type="primary">ATP8</name>
</gene>
<evidence type="ECO:0000313" key="16">
    <source>
        <dbReference type="EMBL" id="AII98588.1"/>
    </source>
</evidence>
<protein>
    <recommendedName>
        <fullName evidence="13">ATP synthase complex subunit 8</fullName>
    </recommendedName>
</protein>
<dbReference type="GeneID" id="22833132"/>
<evidence type="ECO:0000256" key="5">
    <source>
        <dbReference type="ARBA" id="ARBA00022692"/>
    </source>
</evidence>
<evidence type="ECO:0000256" key="11">
    <source>
        <dbReference type="ARBA" id="ARBA00023136"/>
    </source>
</evidence>
<comment type="similarity">
    <text evidence="2 13">Belongs to the ATPase protein 8 family.</text>
</comment>
<sequence length="68" mass="8075">MPQLDTSTWLITILSMILTLLIVFQLKILKFNYPLSPVLNLINKHLYTHPWETKWTKIYLPHSLPQQS</sequence>
<evidence type="ECO:0000256" key="6">
    <source>
        <dbReference type="ARBA" id="ARBA00022781"/>
    </source>
</evidence>
<evidence type="ECO:0000256" key="3">
    <source>
        <dbReference type="ARBA" id="ARBA00022448"/>
    </source>
</evidence>
<reference evidence="15" key="1">
    <citation type="journal article" date="2014" name="J. Hum. Evol.">
        <title>Comparative and population mitogenomic analyses of Madagascar's extinct, giant 'subfossil' lemurs.</title>
        <authorList>
            <person name="Kistler L."/>
            <person name="Ratan A."/>
            <person name="Godfrey L.R."/>
            <person name="Crowley B.E."/>
            <person name="Hughes C.E."/>
            <person name="Lei R."/>
            <person name="Cui Y."/>
            <person name="Wood M.L."/>
            <person name="Muldoon K.M."/>
            <person name="Andriamialison H."/>
            <person name="McGraw J.J."/>
            <person name="Tomsho L.P."/>
            <person name="Schuster S.C."/>
            <person name="Miller W."/>
            <person name="Louis E.E."/>
            <person name="Yoder A.D."/>
            <person name="Malhi R.S."/>
            <person name="Perry G.H."/>
        </authorList>
    </citation>
    <scope>NUCLEOTIDE SEQUENCE</scope>
    <source>
        <strain evidence="15">ANOSIB7</strain>
        <strain evidence="16">MIZA5.5</strain>
        <strain evidence="17">TAD4.57</strain>
        <strain evidence="18">TORO8.13</strain>
    </source>
</reference>
<dbReference type="AlphaFoldDB" id="A0A0A7DE13"/>
<keyword evidence="12" id="KW-0066">ATP synthesis</keyword>
<proteinExistence type="inferred from homology"/>
<evidence type="ECO:0000313" key="17">
    <source>
        <dbReference type="EMBL" id="AII98922.1"/>
    </source>
</evidence>
<keyword evidence="6 13" id="KW-0375">Hydrogen ion transport</keyword>
<evidence type="ECO:0000256" key="1">
    <source>
        <dbReference type="ARBA" id="ARBA00004304"/>
    </source>
</evidence>
<dbReference type="InterPro" id="IPR039017">
    <property type="entry name" value="ATP8_mammal"/>
</dbReference>
<keyword evidence="10 13" id="KW-0496">Mitochondrion</keyword>
<evidence type="ECO:0000256" key="10">
    <source>
        <dbReference type="ARBA" id="ARBA00023128"/>
    </source>
</evidence>
<dbReference type="GO" id="GO:0015986">
    <property type="term" value="P:proton motive force-driven ATP synthesis"/>
    <property type="evidence" value="ECO:0007669"/>
    <property type="project" value="InterPro"/>
</dbReference>
<keyword evidence="9 13" id="KW-0406">Ion transport</keyword>
<dbReference type="EMBL" id="KJ944240">
    <property type="protein sequence ID" value="AII99024.1"/>
    <property type="molecule type" value="Genomic_DNA"/>
</dbReference>
<evidence type="ECO:0000256" key="14">
    <source>
        <dbReference type="SAM" id="Phobius"/>
    </source>
</evidence>